<organism evidence="2 3">
    <name type="scientific">Paraglomus occultum</name>
    <dbReference type="NCBI Taxonomy" id="144539"/>
    <lineage>
        <taxon>Eukaryota</taxon>
        <taxon>Fungi</taxon>
        <taxon>Fungi incertae sedis</taxon>
        <taxon>Mucoromycota</taxon>
        <taxon>Glomeromycotina</taxon>
        <taxon>Glomeromycetes</taxon>
        <taxon>Paraglomerales</taxon>
        <taxon>Paraglomeraceae</taxon>
        <taxon>Paraglomus</taxon>
    </lineage>
</organism>
<dbReference type="GO" id="GO:0030544">
    <property type="term" value="F:Hsp70 protein binding"/>
    <property type="evidence" value="ECO:0007669"/>
    <property type="project" value="TreeGrafter"/>
</dbReference>
<gene>
    <name evidence="2" type="ORF">POCULU_LOCUS10818</name>
</gene>
<dbReference type="InterPro" id="IPR051100">
    <property type="entry name" value="DnaJ_subfamily_B/C"/>
</dbReference>
<dbReference type="GO" id="GO:0071218">
    <property type="term" value="P:cellular response to misfolded protein"/>
    <property type="evidence" value="ECO:0007669"/>
    <property type="project" value="TreeGrafter"/>
</dbReference>
<reference evidence="2" key="1">
    <citation type="submission" date="2021-06" db="EMBL/GenBank/DDBJ databases">
        <authorList>
            <person name="Kallberg Y."/>
            <person name="Tangrot J."/>
            <person name="Rosling A."/>
        </authorList>
    </citation>
    <scope>NUCLEOTIDE SEQUENCE</scope>
    <source>
        <strain evidence="2">IA702</strain>
    </source>
</reference>
<dbReference type="PROSITE" id="PS50076">
    <property type="entry name" value="DNAJ_2"/>
    <property type="match status" value="1"/>
</dbReference>
<dbReference type="Pfam" id="PF00226">
    <property type="entry name" value="DnaJ"/>
    <property type="match status" value="1"/>
</dbReference>
<dbReference type="Gene3D" id="1.10.287.110">
    <property type="entry name" value="DnaJ domain"/>
    <property type="match status" value="1"/>
</dbReference>
<dbReference type="SUPFAM" id="SSF46565">
    <property type="entry name" value="Chaperone J-domain"/>
    <property type="match status" value="1"/>
</dbReference>
<dbReference type="PANTHER" id="PTHR43908:SF3">
    <property type="entry name" value="AT29763P-RELATED"/>
    <property type="match status" value="1"/>
</dbReference>
<dbReference type="CDD" id="cd06257">
    <property type="entry name" value="DnaJ"/>
    <property type="match status" value="1"/>
</dbReference>
<proteinExistence type="predicted"/>
<dbReference type="EMBL" id="CAJVPJ010006370">
    <property type="protein sequence ID" value="CAG8668243.1"/>
    <property type="molecule type" value="Genomic_DNA"/>
</dbReference>
<dbReference type="AlphaFoldDB" id="A0A9N9HBT1"/>
<evidence type="ECO:0000259" key="1">
    <source>
        <dbReference type="PROSITE" id="PS50076"/>
    </source>
</evidence>
<dbReference type="SMART" id="SM00271">
    <property type="entry name" value="DnaJ"/>
    <property type="match status" value="1"/>
</dbReference>
<dbReference type="InterPro" id="IPR001623">
    <property type="entry name" value="DnaJ_domain"/>
</dbReference>
<accession>A0A9N9HBT1</accession>
<feature type="domain" description="J" evidence="1">
    <location>
        <begin position="83"/>
        <end position="137"/>
    </location>
</feature>
<dbReference type="Proteomes" id="UP000789572">
    <property type="component" value="Unassembled WGS sequence"/>
</dbReference>
<dbReference type="OrthoDB" id="10250354at2759"/>
<keyword evidence="3" id="KW-1185">Reference proteome</keyword>
<dbReference type="InterPro" id="IPR036869">
    <property type="entry name" value="J_dom_sf"/>
</dbReference>
<evidence type="ECO:0000313" key="2">
    <source>
        <dbReference type="EMBL" id="CAG8668243.1"/>
    </source>
</evidence>
<protein>
    <submittedName>
        <fullName evidence="2">2714_t:CDS:1</fullName>
    </submittedName>
</protein>
<name>A0A9N9HBT1_9GLOM</name>
<dbReference type="PRINTS" id="PR00625">
    <property type="entry name" value="JDOMAIN"/>
</dbReference>
<dbReference type="GO" id="GO:0005789">
    <property type="term" value="C:endoplasmic reticulum membrane"/>
    <property type="evidence" value="ECO:0007669"/>
    <property type="project" value="TreeGrafter"/>
</dbReference>
<feature type="non-terminal residue" evidence="2">
    <location>
        <position position="137"/>
    </location>
</feature>
<comment type="caution">
    <text evidence="2">The sequence shown here is derived from an EMBL/GenBank/DDBJ whole genome shotgun (WGS) entry which is preliminary data.</text>
</comment>
<evidence type="ECO:0000313" key="3">
    <source>
        <dbReference type="Proteomes" id="UP000789572"/>
    </source>
</evidence>
<sequence>MEDEVDYAYSQLKNFLVERPVESYGKGSGFKDKKKCKFLVLKNLEEAYQEAKNKFIVRKKEEERLEKLKLVVYEGEFERESEDFYKILGVKKGSTTETIAKVYRKLALEFHPDKNKSRLAEVEFKKIKRAYEVLSDE</sequence>
<dbReference type="PANTHER" id="PTHR43908">
    <property type="entry name" value="AT29763P-RELATED"/>
    <property type="match status" value="1"/>
</dbReference>